<proteinExistence type="predicted"/>
<name>A0ABY9JVT6_9BACI</name>
<dbReference type="RefSeq" id="WP_226538698.1">
    <property type="nucleotide sequence ID" value="NZ_CP129013.1"/>
</dbReference>
<protein>
    <submittedName>
        <fullName evidence="1">Uncharacterized protein</fullName>
    </submittedName>
</protein>
<sequence length="110" mass="13157">MDSESVKNYLFLSMAVKVFHQDREILQLSNLPLKETYVMIINQAIESCQQDLQKVNKKLSRQGIKVVQKKREKSFTLYKCYNRQSEKQFSLNHQTIREEVALIMRKYLQK</sequence>
<dbReference type="EMBL" id="CP129013">
    <property type="protein sequence ID" value="WLR42899.1"/>
    <property type="molecule type" value="Genomic_DNA"/>
</dbReference>
<dbReference type="Pfam" id="PF26325">
    <property type="entry name" value="YhjD"/>
    <property type="match status" value="1"/>
</dbReference>
<reference evidence="1 2" key="1">
    <citation type="submission" date="2023-06" db="EMBL/GenBank/DDBJ databases">
        <title>Five Gram-positive bacteria isolated from mangrove sediments in Shenzhen, Guangdong, China.</title>
        <authorList>
            <person name="Yu S."/>
            <person name="Zheng W."/>
            <person name="Huang Y."/>
        </authorList>
    </citation>
    <scope>NUCLEOTIDE SEQUENCE [LARGE SCALE GENOMIC DNA]</scope>
    <source>
        <strain evidence="1 2">SaN35-3</strain>
    </source>
</reference>
<evidence type="ECO:0000313" key="2">
    <source>
        <dbReference type="Proteomes" id="UP001197974"/>
    </source>
</evidence>
<gene>
    <name evidence="1" type="ORF">LC087_01275</name>
</gene>
<accession>A0ABY9JVT6</accession>
<organism evidence="1 2">
    <name type="scientific">Bacillus carboniphilus</name>
    <dbReference type="NCBI Taxonomy" id="86663"/>
    <lineage>
        <taxon>Bacteria</taxon>
        <taxon>Bacillati</taxon>
        <taxon>Bacillota</taxon>
        <taxon>Bacilli</taxon>
        <taxon>Bacillales</taxon>
        <taxon>Bacillaceae</taxon>
        <taxon>Bacillus</taxon>
    </lineage>
</organism>
<dbReference type="InterPro" id="IPR058600">
    <property type="entry name" value="YhjD-like"/>
</dbReference>
<evidence type="ECO:0000313" key="1">
    <source>
        <dbReference type="EMBL" id="WLR42899.1"/>
    </source>
</evidence>
<dbReference type="Proteomes" id="UP001197974">
    <property type="component" value="Chromosome"/>
</dbReference>
<keyword evidence="2" id="KW-1185">Reference proteome</keyword>